<organism evidence="1 2">
    <name type="scientific">Meloidogyne enterolobii</name>
    <name type="common">Root-knot nematode worm</name>
    <name type="synonym">Meloidogyne mayaguensis</name>
    <dbReference type="NCBI Taxonomy" id="390850"/>
    <lineage>
        <taxon>Eukaryota</taxon>
        <taxon>Metazoa</taxon>
        <taxon>Ecdysozoa</taxon>
        <taxon>Nematoda</taxon>
        <taxon>Chromadorea</taxon>
        <taxon>Rhabditida</taxon>
        <taxon>Tylenchina</taxon>
        <taxon>Tylenchomorpha</taxon>
        <taxon>Tylenchoidea</taxon>
        <taxon>Meloidogynidae</taxon>
        <taxon>Meloidogyninae</taxon>
        <taxon>Meloidogyne</taxon>
    </lineage>
</organism>
<keyword evidence="2" id="KW-1185">Reference proteome</keyword>
<proteinExistence type="predicted"/>
<name>A0ACB0YNS8_MELEN</name>
<comment type="caution">
    <text evidence="1">The sequence shown here is derived from an EMBL/GenBank/DDBJ whole genome shotgun (WGS) entry which is preliminary data.</text>
</comment>
<accession>A0ACB0YNS8</accession>
<evidence type="ECO:0000313" key="2">
    <source>
        <dbReference type="Proteomes" id="UP001497535"/>
    </source>
</evidence>
<evidence type="ECO:0000313" key="1">
    <source>
        <dbReference type="EMBL" id="CAK5055763.1"/>
    </source>
</evidence>
<dbReference type="EMBL" id="CAVMJV010000016">
    <property type="protein sequence ID" value="CAK5055763.1"/>
    <property type="molecule type" value="Genomic_DNA"/>
</dbReference>
<gene>
    <name evidence="1" type="ORF">MENTE1834_LOCUS14724</name>
</gene>
<reference evidence="1" key="1">
    <citation type="submission" date="2023-11" db="EMBL/GenBank/DDBJ databases">
        <authorList>
            <person name="Poullet M."/>
        </authorList>
    </citation>
    <scope>NUCLEOTIDE SEQUENCE</scope>
    <source>
        <strain evidence="1">E1834</strain>
    </source>
</reference>
<dbReference type="Proteomes" id="UP001497535">
    <property type="component" value="Unassembled WGS sequence"/>
</dbReference>
<protein>
    <submittedName>
        <fullName evidence="1">Uncharacterized protein</fullName>
    </submittedName>
</protein>
<sequence length="715" mass="82634">MCENFIEDLAGNFNERKTNVEKMESFLENNFKENGGDDAQLYDSLCSLCLRCLPSKEFPYCLDDFPLKFVLPLIETKNKKVLSKLPSSSSQIVNNFKSNLVDESDEDSNLWPFNSFSLNNLEEEEEDGEQNNEGLTNNKGKEKNKKQKNNLLLPPDISQYSRLKQNELIKYQKYFPEFGLEGCKQLIFDEFTNNDSFQINEYKQIVLKEWKKINSVGNFVKIANPELFDCGDLINGKEENICENSLNNSMNRFESGNLWKAIQVGTNKYELIISPDINQQTLHFQWFYFEVTNMRAGIPYIFEIINCLKNISMFSKGMQPVLFSLIEAKKGNIGWRRAGTEISYFRNLFKIPNDDERKENNKKIGKNENSVNSKNNGKIINKSKKQNNEDLQIMEKRNFSSLRFTLCFPHDEDVCYIAYHFPYTYTRLQSTIEWWISSSSSLNLFFYRQKLCSTLNKISISLLTITTNKNIKSKQIILITSRVHPGESNSSWIIHGFIQFLLSSHPLAIRARDLFIFKIIPMLNPDGVINGSHRCSLAGQDLNRVWNCPSPILHPPIFHTKALIQYMVEILKIPPFSFIDLHGHSRKPNIFMYGNNPLESWCPTDITNSQQSKTFSLLPEILSKSSDSFSLKDCSFSITKAKEFSARVSIWRQFKLERVYTCESSYFGFDFGSKAGTQITITDLKRMGAELVEGLVYLKEFNKTTNLPDETDQKI</sequence>